<keyword evidence="4" id="KW-0509">mRNA transport</keyword>
<sequence>MTYRKERAEPGYYGRVKDFVVGHHGIGSIRFLGETDLRGVDLESFIGIIQGRVAYSVEKPLVGHGFNGTAEMTLVTLKFSYGKLVCRNTQKLINSKALSFRMQVENNGEEFVSYDPITGECKWRTNYFSGFGLIRFKAKGEFSAGDQEVDGEAEDTDQLVYMRFRIN</sequence>
<evidence type="ECO:0000313" key="11">
    <source>
        <dbReference type="Proteomes" id="UP000243975"/>
    </source>
</evidence>
<dbReference type="EMBL" id="LEKV01004896">
    <property type="protein sequence ID" value="KVH91961.1"/>
    <property type="molecule type" value="Genomic_DNA"/>
</dbReference>
<keyword evidence="5" id="KW-0653">Protein transport</keyword>
<dbReference type="Pfam" id="PF04096">
    <property type="entry name" value="Nucleoporin2"/>
    <property type="match status" value="1"/>
</dbReference>
<keyword evidence="7" id="KW-0906">Nuclear pore complex</keyword>
<keyword evidence="11" id="KW-1185">Reference proteome</keyword>
<dbReference type="GO" id="GO:0008139">
    <property type="term" value="F:nuclear localization sequence binding"/>
    <property type="evidence" value="ECO:0007669"/>
    <property type="project" value="TreeGrafter"/>
</dbReference>
<evidence type="ECO:0000256" key="1">
    <source>
        <dbReference type="ARBA" id="ARBA00004567"/>
    </source>
</evidence>
<dbReference type="GO" id="GO:0044614">
    <property type="term" value="C:nuclear pore cytoplasmic filaments"/>
    <property type="evidence" value="ECO:0007669"/>
    <property type="project" value="TreeGrafter"/>
</dbReference>
<dbReference type="GO" id="GO:0051028">
    <property type="term" value="P:mRNA transport"/>
    <property type="evidence" value="ECO:0007669"/>
    <property type="project" value="UniProtKB-KW"/>
</dbReference>
<dbReference type="Gramene" id="KVH91961">
    <property type="protein sequence ID" value="KVH91961"/>
    <property type="gene ID" value="Ccrd_006007"/>
</dbReference>
<feature type="domain" description="Peptidase S59" evidence="9">
    <location>
        <begin position="1"/>
        <end position="128"/>
    </location>
</feature>
<accession>A0A124SBX0</accession>
<dbReference type="InterPro" id="IPR036903">
    <property type="entry name" value="Nup98_auto-Pept-S59_dom_sf"/>
</dbReference>
<dbReference type="STRING" id="59895.A0A124SBX0"/>
<evidence type="ECO:0000256" key="3">
    <source>
        <dbReference type="ARBA" id="ARBA00022448"/>
    </source>
</evidence>
<dbReference type="GO" id="GO:0003723">
    <property type="term" value="F:RNA binding"/>
    <property type="evidence" value="ECO:0007669"/>
    <property type="project" value="TreeGrafter"/>
</dbReference>
<dbReference type="AlphaFoldDB" id="A0A124SBX0"/>
<dbReference type="SUPFAM" id="SSF82215">
    <property type="entry name" value="C-terminal autoproteolytic domain of nucleoporin nup98"/>
    <property type="match status" value="1"/>
</dbReference>
<name>A0A124SBX0_CYNCS</name>
<evidence type="ECO:0000313" key="10">
    <source>
        <dbReference type="EMBL" id="KVH91961.1"/>
    </source>
</evidence>
<protein>
    <submittedName>
        <fullName evidence="10">Peptidase S59, nucleoporin</fullName>
    </submittedName>
</protein>
<dbReference type="GO" id="GO:0000973">
    <property type="term" value="P:post-transcriptional tethering of RNA polymerase II gene DNA at nuclear periphery"/>
    <property type="evidence" value="ECO:0007669"/>
    <property type="project" value="TreeGrafter"/>
</dbReference>
<evidence type="ECO:0000256" key="4">
    <source>
        <dbReference type="ARBA" id="ARBA00022816"/>
    </source>
</evidence>
<dbReference type="GO" id="GO:0017056">
    <property type="term" value="F:structural constituent of nuclear pore"/>
    <property type="evidence" value="ECO:0007669"/>
    <property type="project" value="InterPro"/>
</dbReference>
<dbReference type="PANTHER" id="PTHR23198">
    <property type="entry name" value="NUCLEOPORIN"/>
    <property type="match status" value="1"/>
</dbReference>
<keyword evidence="3" id="KW-0813">Transport</keyword>
<evidence type="ECO:0000256" key="5">
    <source>
        <dbReference type="ARBA" id="ARBA00022927"/>
    </source>
</evidence>
<keyword evidence="8" id="KW-0539">Nucleus</keyword>
<comment type="caution">
    <text evidence="10">The sequence shown here is derived from an EMBL/GenBank/DDBJ whole genome shotgun (WGS) entry which is preliminary data.</text>
</comment>
<gene>
    <name evidence="10" type="ORF">Ccrd_006007</name>
</gene>
<dbReference type="Gene3D" id="3.30.1610.10">
    <property type="entry name" value="Peptidase S59, nucleoporin"/>
    <property type="match status" value="1"/>
</dbReference>
<dbReference type="GO" id="GO:0006606">
    <property type="term" value="P:protein import into nucleus"/>
    <property type="evidence" value="ECO:0007669"/>
    <property type="project" value="TreeGrafter"/>
</dbReference>
<evidence type="ECO:0000256" key="2">
    <source>
        <dbReference type="ARBA" id="ARBA00008926"/>
    </source>
</evidence>
<evidence type="ECO:0000259" key="9">
    <source>
        <dbReference type="PROSITE" id="PS51434"/>
    </source>
</evidence>
<dbReference type="PANTHER" id="PTHR23198:SF6">
    <property type="entry name" value="NUCLEAR PORE COMPLEX PROTEIN NUP98-NUP96"/>
    <property type="match status" value="1"/>
</dbReference>
<dbReference type="InterPro" id="IPR007230">
    <property type="entry name" value="Nup98_auto-Pept-S59_dom"/>
</dbReference>
<dbReference type="OMA" id="NTRHDED"/>
<dbReference type="GO" id="GO:0006405">
    <property type="term" value="P:RNA export from nucleus"/>
    <property type="evidence" value="ECO:0007669"/>
    <property type="project" value="TreeGrafter"/>
</dbReference>
<dbReference type="PROSITE" id="PS51434">
    <property type="entry name" value="NUP_C"/>
    <property type="match status" value="1"/>
</dbReference>
<dbReference type="Proteomes" id="UP000243975">
    <property type="component" value="Unassembled WGS sequence"/>
</dbReference>
<evidence type="ECO:0000256" key="7">
    <source>
        <dbReference type="ARBA" id="ARBA00023132"/>
    </source>
</evidence>
<evidence type="ECO:0000256" key="6">
    <source>
        <dbReference type="ARBA" id="ARBA00023010"/>
    </source>
</evidence>
<dbReference type="InterPro" id="IPR037665">
    <property type="entry name" value="Nucleoporin_S59-like"/>
</dbReference>
<comment type="similarity">
    <text evidence="2">Belongs to the nucleoporin GLFG family.</text>
</comment>
<comment type="subcellular location">
    <subcellularLocation>
        <location evidence="1">Nucleus</location>
        <location evidence="1">Nuclear pore complex</location>
    </subcellularLocation>
</comment>
<evidence type="ECO:0000256" key="8">
    <source>
        <dbReference type="ARBA" id="ARBA00023242"/>
    </source>
</evidence>
<proteinExistence type="inferred from homology"/>
<reference evidence="10 11" key="1">
    <citation type="journal article" date="2016" name="Sci. Rep.">
        <title>The genome sequence of the outbreeding globe artichoke constructed de novo incorporating a phase-aware low-pass sequencing strategy of F1 progeny.</title>
        <authorList>
            <person name="Scaglione D."/>
            <person name="Reyes-Chin-Wo S."/>
            <person name="Acquadro A."/>
            <person name="Froenicke L."/>
            <person name="Portis E."/>
            <person name="Beitel C."/>
            <person name="Tirone M."/>
            <person name="Mauro R."/>
            <person name="Lo Monaco A."/>
            <person name="Mauromicale G."/>
            <person name="Faccioli P."/>
            <person name="Cattivelli L."/>
            <person name="Rieseberg L."/>
            <person name="Michelmore R."/>
            <person name="Lanteri S."/>
        </authorList>
    </citation>
    <scope>NUCLEOTIDE SEQUENCE [LARGE SCALE GENOMIC DNA]</scope>
    <source>
        <strain evidence="10">2C</strain>
    </source>
</reference>
<organism evidence="10 11">
    <name type="scientific">Cynara cardunculus var. scolymus</name>
    <name type="common">Globe artichoke</name>
    <name type="synonym">Cynara scolymus</name>
    <dbReference type="NCBI Taxonomy" id="59895"/>
    <lineage>
        <taxon>Eukaryota</taxon>
        <taxon>Viridiplantae</taxon>
        <taxon>Streptophyta</taxon>
        <taxon>Embryophyta</taxon>
        <taxon>Tracheophyta</taxon>
        <taxon>Spermatophyta</taxon>
        <taxon>Magnoliopsida</taxon>
        <taxon>eudicotyledons</taxon>
        <taxon>Gunneridae</taxon>
        <taxon>Pentapetalae</taxon>
        <taxon>asterids</taxon>
        <taxon>campanulids</taxon>
        <taxon>Asterales</taxon>
        <taxon>Asteraceae</taxon>
        <taxon>Carduoideae</taxon>
        <taxon>Cardueae</taxon>
        <taxon>Carduinae</taxon>
        <taxon>Cynara</taxon>
    </lineage>
</organism>
<keyword evidence="6" id="KW-0811">Translocation</keyword>
<dbReference type="GO" id="GO:0034398">
    <property type="term" value="P:telomere tethering at nuclear periphery"/>
    <property type="evidence" value="ECO:0007669"/>
    <property type="project" value="TreeGrafter"/>
</dbReference>